<dbReference type="PANTHER" id="PTHR23514:SF13">
    <property type="entry name" value="INNER MEMBRANE PROTEIN YBJJ"/>
    <property type="match status" value="1"/>
</dbReference>
<dbReference type="PANTHER" id="PTHR23514">
    <property type="entry name" value="BYPASS OF STOP CODON PROTEIN 6"/>
    <property type="match status" value="1"/>
</dbReference>
<dbReference type="EMBL" id="JAURUR010000032">
    <property type="protein sequence ID" value="MDP9766524.1"/>
    <property type="molecule type" value="Genomic_DNA"/>
</dbReference>
<dbReference type="Proteomes" id="UP001232163">
    <property type="component" value="Unassembled WGS sequence"/>
</dbReference>
<reference evidence="7 8" key="1">
    <citation type="submission" date="2023-07" db="EMBL/GenBank/DDBJ databases">
        <title>Genomic Encyclopedia of Type Strains, Phase IV (KMG-IV): sequencing the most valuable type-strain genomes for metagenomic binning, comparative biology and taxonomic classification.</title>
        <authorList>
            <person name="Goeker M."/>
        </authorList>
    </citation>
    <scope>NUCLEOTIDE SEQUENCE [LARGE SCALE GENOMIC DNA]</scope>
    <source>
        <strain evidence="7 8">NIO-1023</strain>
    </source>
</reference>
<protein>
    <submittedName>
        <fullName evidence="7">MFS family arabinose efflux permease</fullName>
    </submittedName>
</protein>
<dbReference type="Pfam" id="PF07690">
    <property type="entry name" value="MFS_1"/>
    <property type="match status" value="1"/>
</dbReference>
<evidence type="ECO:0000256" key="1">
    <source>
        <dbReference type="ARBA" id="ARBA00004141"/>
    </source>
</evidence>
<feature type="transmembrane region" description="Helical" evidence="6">
    <location>
        <begin position="42"/>
        <end position="58"/>
    </location>
</feature>
<evidence type="ECO:0000256" key="6">
    <source>
        <dbReference type="SAM" id="Phobius"/>
    </source>
</evidence>
<dbReference type="InterPro" id="IPR011701">
    <property type="entry name" value="MFS"/>
</dbReference>
<feature type="transmembrane region" description="Helical" evidence="6">
    <location>
        <begin position="134"/>
        <end position="153"/>
    </location>
</feature>
<dbReference type="RefSeq" id="WP_307469859.1">
    <property type="nucleotide sequence ID" value="NZ_JAURUR010000032.1"/>
</dbReference>
<gene>
    <name evidence="7" type="ORF">QO006_003991</name>
</gene>
<evidence type="ECO:0000256" key="3">
    <source>
        <dbReference type="ARBA" id="ARBA00022989"/>
    </source>
</evidence>
<keyword evidence="3 6" id="KW-1133">Transmembrane helix</keyword>
<evidence type="ECO:0000256" key="4">
    <source>
        <dbReference type="ARBA" id="ARBA00023136"/>
    </source>
</evidence>
<keyword evidence="4 6" id="KW-0472">Membrane</keyword>
<keyword evidence="2 6" id="KW-0812">Transmembrane</keyword>
<sequence>MTELHRARTATWLLFLLNGILFASWAAQIPRMTERHDLNHQTLGVMLLLMTLGNLLALRPTNAALRRMTTGQVGLIGISVMSAGLLLLTIAPTVPLLMGGILVLGAGFAATDLGMNRAGARLEDALGTPIMSGLHGAFSVGIMAGAGLFALIVSQNVGLLPAFAGLGALCIALTAALLPLHQRTLDPAVNPPEDRPSRAATSRGIPLILTLGLCAALIEGLINDWSTLYMGGVLGSSEQAAPLSLAAFGLMMTVGRLIGDGLTRAFGPVILGTLGSLMTAAGLGLLLKGQGEAVGLGGFALVGLGISVLAPLMFSAAGRHPNPAAMTGLITVFYCGFLVGPAVMGLLSAAVGLHLAFVLPLALAVLSAALWTVLKTPAQEAAGASSAPSELEGHPQRLHTELLPAPQGREDKDAVLSQHS</sequence>
<feature type="transmembrane region" description="Helical" evidence="6">
    <location>
        <begin position="293"/>
        <end position="314"/>
    </location>
</feature>
<dbReference type="InterPro" id="IPR036259">
    <property type="entry name" value="MFS_trans_sf"/>
</dbReference>
<feature type="transmembrane region" description="Helical" evidence="6">
    <location>
        <begin position="96"/>
        <end position="113"/>
    </location>
</feature>
<feature type="region of interest" description="Disordered" evidence="5">
    <location>
        <begin position="382"/>
        <end position="420"/>
    </location>
</feature>
<feature type="transmembrane region" description="Helical" evidence="6">
    <location>
        <begin position="159"/>
        <end position="180"/>
    </location>
</feature>
<feature type="compositionally biased region" description="Basic and acidic residues" evidence="5">
    <location>
        <begin position="391"/>
        <end position="400"/>
    </location>
</feature>
<accession>A0ABT9MJ83</accession>
<feature type="transmembrane region" description="Helical" evidence="6">
    <location>
        <begin position="353"/>
        <end position="374"/>
    </location>
</feature>
<dbReference type="SUPFAM" id="SSF103473">
    <property type="entry name" value="MFS general substrate transporter"/>
    <property type="match status" value="1"/>
</dbReference>
<proteinExistence type="predicted"/>
<feature type="transmembrane region" description="Helical" evidence="6">
    <location>
        <begin position="326"/>
        <end position="347"/>
    </location>
</feature>
<dbReference type="InterPro" id="IPR051788">
    <property type="entry name" value="MFS_Transporter"/>
</dbReference>
<organism evidence="7 8">
    <name type="scientific">Deinococcus enclensis</name>
    <dbReference type="NCBI Taxonomy" id="1049582"/>
    <lineage>
        <taxon>Bacteria</taxon>
        <taxon>Thermotogati</taxon>
        <taxon>Deinococcota</taxon>
        <taxon>Deinococci</taxon>
        <taxon>Deinococcales</taxon>
        <taxon>Deinococcaceae</taxon>
        <taxon>Deinococcus</taxon>
    </lineage>
</organism>
<name>A0ABT9MJ83_9DEIO</name>
<dbReference type="CDD" id="cd17393">
    <property type="entry name" value="MFS_MosC_like"/>
    <property type="match status" value="1"/>
</dbReference>
<feature type="transmembrane region" description="Helical" evidence="6">
    <location>
        <begin position="200"/>
        <end position="220"/>
    </location>
</feature>
<evidence type="ECO:0000256" key="5">
    <source>
        <dbReference type="SAM" id="MobiDB-lite"/>
    </source>
</evidence>
<feature type="transmembrane region" description="Helical" evidence="6">
    <location>
        <begin position="265"/>
        <end position="287"/>
    </location>
</feature>
<comment type="caution">
    <text evidence="7">The sequence shown here is derived from an EMBL/GenBank/DDBJ whole genome shotgun (WGS) entry which is preliminary data.</text>
</comment>
<evidence type="ECO:0000313" key="7">
    <source>
        <dbReference type="EMBL" id="MDP9766524.1"/>
    </source>
</evidence>
<comment type="subcellular location">
    <subcellularLocation>
        <location evidence="1">Membrane</location>
        <topology evidence="1">Multi-pass membrane protein</topology>
    </subcellularLocation>
</comment>
<dbReference type="Gene3D" id="1.20.1250.20">
    <property type="entry name" value="MFS general substrate transporter like domains"/>
    <property type="match status" value="2"/>
</dbReference>
<evidence type="ECO:0000256" key="2">
    <source>
        <dbReference type="ARBA" id="ARBA00022692"/>
    </source>
</evidence>
<evidence type="ECO:0000313" key="8">
    <source>
        <dbReference type="Proteomes" id="UP001232163"/>
    </source>
</evidence>
<keyword evidence="8" id="KW-1185">Reference proteome</keyword>